<reference evidence="3 4" key="1">
    <citation type="journal article" date="2019" name="Int. J. Syst. Evol. Microbiol.">
        <title>The Global Catalogue of Microorganisms (GCM) 10K type strain sequencing project: providing services to taxonomists for standard genome sequencing and annotation.</title>
        <authorList>
            <consortium name="The Broad Institute Genomics Platform"/>
            <consortium name="The Broad Institute Genome Sequencing Center for Infectious Disease"/>
            <person name="Wu L."/>
            <person name="Ma J."/>
        </authorList>
    </citation>
    <scope>NUCLEOTIDE SEQUENCE [LARGE SCALE GENOMIC DNA]</scope>
    <source>
        <strain evidence="3 4">JCM 10696</strain>
    </source>
</reference>
<evidence type="ECO:0000313" key="4">
    <source>
        <dbReference type="Proteomes" id="UP001500665"/>
    </source>
</evidence>
<accession>A0ABN1QQE9</accession>
<organism evidence="3 4">
    <name type="scientific">Actinocorallia libanotica</name>
    <dbReference type="NCBI Taxonomy" id="46162"/>
    <lineage>
        <taxon>Bacteria</taxon>
        <taxon>Bacillati</taxon>
        <taxon>Actinomycetota</taxon>
        <taxon>Actinomycetes</taxon>
        <taxon>Streptosporangiales</taxon>
        <taxon>Thermomonosporaceae</taxon>
        <taxon>Actinocorallia</taxon>
    </lineage>
</organism>
<evidence type="ECO:0000313" key="3">
    <source>
        <dbReference type="EMBL" id="GAA0945699.1"/>
    </source>
</evidence>
<keyword evidence="2" id="KW-0812">Transmembrane</keyword>
<evidence type="ECO:0000256" key="1">
    <source>
        <dbReference type="SAM" id="MobiDB-lite"/>
    </source>
</evidence>
<evidence type="ECO:0000256" key="2">
    <source>
        <dbReference type="SAM" id="Phobius"/>
    </source>
</evidence>
<sequence>MSVHTETERHGESAPEPAPKRSVGTWIGYGVIGAFVALCMVGWAVVMGNAGDSRSGINGISGRTISYKAESDTSLQMTFQILKPEDARVVCTARAQASDGLVVGEQRVVAEPGKSTSSQMIYLATSAKAHTAELRDCARS</sequence>
<feature type="compositionally biased region" description="Basic and acidic residues" evidence="1">
    <location>
        <begin position="1"/>
        <end position="13"/>
    </location>
</feature>
<keyword evidence="2" id="KW-1133">Transmembrane helix</keyword>
<keyword evidence="4" id="KW-1185">Reference proteome</keyword>
<dbReference type="InterPro" id="IPR025443">
    <property type="entry name" value="DUF4307"/>
</dbReference>
<evidence type="ECO:0008006" key="5">
    <source>
        <dbReference type="Google" id="ProtNLM"/>
    </source>
</evidence>
<protein>
    <recommendedName>
        <fullName evidence="5">DUF4307 domain-containing protein</fullName>
    </recommendedName>
</protein>
<keyword evidence="2" id="KW-0472">Membrane</keyword>
<feature type="transmembrane region" description="Helical" evidence="2">
    <location>
        <begin position="26"/>
        <end position="46"/>
    </location>
</feature>
<dbReference type="Pfam" id="PF14155">
    <property type="entry name" value="DUF4307"/>
    <property type="match status" value="1"/>
</dbReference>
<gene>
    <name evidence="3" type="ORF">GCM10009550_19640</name>
</gene>
<dbReference type="RefSeq" id="WP_344239050.1">
    <property type="nucleotide sequence ID" value="NZ_BAAAHH010000005.1"/>
</dbReference>
<dbReference type="Proteomes" id="UP001500665">
    <property type="component" value="Unassembled WGS sequence"/>
</dbReference>
<proteinExistence type="predicted"/>
<name>A0ABN1QQE9_9ACTN</name>
<comment type="caution">
    <text evidence="3">The sequence shown here is derived from an EMBL/GenBank/DDBJ whole genome shotgun (WGS) entry which is preliminary data.</text>
</comment>
<dbReference type="EMBL" id="BAAAHH010000005">
    <property type="protein sequence ID" value="GAA0945699.1"/>
    <property type="molecule type" value="Genomic_DNA"/>
</dbReference>
<feature type="region of interest" description="Disordered" evidence="1">
    <location>
        <begin position="1"/>
        <end position="20"/>
    </location>
</feature>